<evidence type="ECO:0000313" key="15">
    <source>
        <dbReference type="EMBL" id="GAA4801717.1"/>
    </source>
</evidence>
<dbReference type="InterPro" id="IPR036942">
    <property type="entry name" value="Beta-barrel_TonB_sf"/>
</dbReference>
<dbReference type="InterPro" id="IPR012910">
    <property type="entry name" value="Plug_dom"/>
</dbReference>
<dbReference type="Gene3D" id="2.40.170.20">
    <property type="entry name" value="TonB-dependent receptor, beta-barrel domain"/>
    <property type="match status" value="1"/>
</dbReference>
<keyword evidence="4" id="KW-0406">Ion transport</keyword>
<dbReference type="SUPFAM" id="SSF56935">
    <property type="entry name" value="Porins"/>
    <property type="match status" value="1"/>
</dbReference>
<keyword evidence="16" id="KW-1185">Reference proteome</keyword>
<evidence type="ECO:0000256" key="1">
    <source>
        <dbReference type="ARBA" id="ARBA00004571"/>
    </source>
</evidence>
<organism evidence="15 16">
    <name type="scientific">Lysobacter hankyongensis</name>
    <dbReference type="NCBI Taxonomy" id="1176535"/>
    <lineage>
        <taxon>Bacteria</taxon>
        <taxon>Pseudomonadati</taxon>
        <taxon>Pseudomonadota</taxon>
        <taxon>Gammaproteobacteria</taxon>
        <taxon>Lysobacterales</taxon>
        <taxon>Lysobacteraceae</taxon>
        <taxon>Lysobacter</taxon>
    </lineage>
</organism>
<dbReference type="InterPro" id="IPR011662">
    <property type="entry name" value="Secretin/TonB_short_N"/>
</dbReference>
<dbReference type="InterPro" id="IPR000531">
    <property type="entry name" value="Beta-barrel_TonB"/>
</dbReference>
<reference evidence="16" key="1">
    <citation type="journal article" date="2019" name="Int. J. Syst. Evol. Microbiol.">
        <title>The Global Catalogue of Microorganisms (GCM) 10K type strain sequencing project: providing services to taxonomists for standard genome sequencing and annotation.</title>
        <authorList>
            <consortium name="The Broad Institute Genomics Platform"/>
            <consortium name="The Broad Institute Genome Sequencing Center for Infectious Disease"/>
            <person name="Wu L."/>
            <person name="Ma J."/>
        </authorList>
    </citation>
    <scope>NUCLEOTIDE SEQUENCE [LARGE SCALE GENOMIC DNA]</scope>
    <source>
        <strain evidence="16">JCM 18204</strain>
    </source>
</reference>
<evidence type="ECO:0000256" key="8">
    <source>
        <dbReference type="ARBA" id="ARBA00023136"/>
    </source>
</evidence>
<dbReference type="Proteomes" id="UP001499959">
    <property type="component" value="Unassembled WGS sequence"/>
</dbReference>
<feature type="region of interest" description="Disordered" evidence="12">
    <location>
        <begin position="103"/>
        <end position="153"/>
    </location>
</feature>
<keyword evidence="15" id="KW-0675">Receptor</keyword>
<evidence type="ECO:0000256" key="11">
    <source>
        <dbReference type="RuleBase" id="RU003357"/>
    </source>
</evidence>
<evidence type="ECO:0000256" key="9">
    <source>
        <dbReference type="ARBA" id="ARBA00023237"/>
    </source>
</evidence>
<evidence type="ECO:0000259" key="14">
    <source>
        <dbReference type="SMART" id="SM00965"/>
    </source>
</evidence>
<keyword evidence="8 10" id="KW-0472">Membrane</keyword>
<name>A0ABP9BXG3_9GAMM</name>
<dbReference type="Pfam" id="PF07715">
    <property type="entry name" value="Plug"/>
    <property type="match status" value="1"/>
</dbReference>
<gene>
    <name evidence="15" type="ORF">GCM10023307_30330</name>
</gene>
<evidence type="ECO:0000313" key="16">
    <source>
        <dbReference type="Proteomes" id="UP001499959"/>
    </source>
</evidence>
<keyword evidence="2 10" id="KW-0813">Transport</keyword>
<keyword evidence="6" id="KW-0408">Iron</keyword>
<dbReference type="Pfam" id="PF00593">
    <property type="entry name" value="TonB_dep_Rec_b-barrel"/>
    <property type="match status" value="1"/>
</dbReference>
<accession>A0ABP9BXG3</accession>
<dbReference type="PANTHER" id="PTHR47234:SF1">
    <property type="entry name" value="TONB-DEPENDENT RECEPTOR"/>
    <property type="match status" value="1"/>
</dbReference>
<dbReference type="PANTHER" id="PTHR47234">
    <property type="match status" value="1"/>
</dbReference>
<feature type="chain" id="PRO_5047358572" evidence="13">
    <location>
        <begin position="23"/>
        <end position="1026"/>
    </location>
</feature>
<keyword evidence="7 11" id="KW-0798">TonB box</keyword>
<keyword evidence="3 10" id="KW-1134">Transmembrane beta strand</keyword>
<protein>
    <submittedName>
        <fullName evidence="15">TonB-dependent receptor</fullName>
    </submittedName>
</protein>
<dbReference type="EMBL" id="BAABJE010000017">
    <property type="protein sequence ID" value="GAA4801717.1"/>
    <property type="molecule type" value="Genomic_DNA"/>
</dbReference>
<keyword evidence="13" id="KW-0732">Signal</keyword>
<keyword evidence="9 10" id="KW-0998">Cell outer membrane</keyword>
<feature type="signal peptide" evidence="13">
    <location>
        <begin position="1"/>
        <end position="22"/>
    </location>
</feature>
<dbReference type="RefSeq" id="WP_345304193.1">
    <property type="nucleotide sequence ID" value="NZ_BAABJE010000017.1"/>
</dbReference>
<dbReference type="Gene3D" id="2.170.130.10">
    <property type="entry name" value="TonB-dependent receptor, plug domain"/>
    <property type="match status" value="1"/>
</dbReference>
<evidence type="ECO:0000256" key="2">
    <source>
        <dbReference type="ARBA" id="ARBA00022448"/>
    </source>
</evidence>
<evidence type="ECO:0000256" key="4">
    <source>
        <dbReference type="ARBA" id="ARBA00022496"/>
    </source>
</evidence>
<comment type="subcellular location">
    <subcellularLocation>
        <location evidence="1 10">Cell outer membrane</location>
        <topology evidence="1 10">Multi-pass membrane protein</topology>
    </subcellularLocation>
</comment>
<proteinExistence type="inferred from homology"/>
<evidence type="ECO:0000256" key="10">
    <source>
        <dbReference type="PROSITE-ProRule" id="PRU01360"/>
    </source>
</evidence>
<dbReference type="SMART" id="SM00965">
    <property type="entry name" value="STN"/>
    <property type="match status" value="1"/>
</dbReference>
<feature type="region of interest" description="Disordered" evidence="12">
    <location>
        <begin position="184"/>
        <end position="207"/>
    </location>
</feature>
<comment type="similarity">
    <text evidence="10 11">Belongs to the TonB-dependent receptor family.</text>
</comment>
<keyword evidence="5 10" id="KW-0812">Transmembrane</keyword>
<feature type="compositionally biased region" description="Polar residues" evidence="12">
    <location>
        <begin position="184"/>
        <end position="195"/>
    </location>
</feature>
<comment type="caution">
    <text evidence="15">The sequence shown here is derived from an EMBL/GenBank/DDBJ whole genome shotgun (WGS) entry which is preliminary data.</text>
</comment>
<feature type="compositionally biased region" description="Low complexity" evidence="12">
    <location>
        <begin position="110"/>
        <end position="125"/>
    </location>
</feature>
<evidence type="ECO:0000256" key="6">
    <source>
        <dbReference type="ARBA" id="ARBA00023004"/>
    </source>
</evidence>
<sequence length="1026" mass="112109">MLRPFRLLLLSVACTVALQAQAQGAAGSTTGPISVPAGELRAALDTLARQSGTQLVYRSDQLKGLRTGGVQGAPSADAALEGLLRGSGFVSRRDPESGAVVIVRRDTPRRAPAAPAQDEPSGGAAEPPPVAAPPEELESVEVTGSRIPRTQIEGPAPVTVISARDIEAGGFTTVPEVLRSITQNSGETQSQQSASGADFSPGAQQVDLRGLGPNHTLVLVNGRRIADFPMPFKGRSNFTDVSNIPLGMVERVEVLTGSASAVYGSDAISGVINFILKKQADGTIVDVRYGDTTRGGGESVDVSLTSGIQRGNFSAVFGAELQHQRPLWAYERDIQDSTLDGPTSRSRIARRAFLRTNWYDEYLDPGQATCEGLSNLNGGSTGYSVRPGWGIDGDDGYYCGSTESIGYGTVISERKGVNAYGSFNYSFGNGMSWFADVQLGYHKLGLFRDVTSWSYQAPDGNEDGYFFNQATDQIEYWQRQFSPEEMGGLDRGMIRNTQKTFSLATGVAGTFADDWDYEATLSHSQYRATIGWPQIVAARANALFLGPQLGVYDDGDGGLFPIFNADPSRLYTPLTRQEYDSIAARTTYQPKSRTDTLSLTVTNTELFAMPAGPVGFAGVVEFGNQSYDLNPDPLATQYYYYSWKDSDGHGSRNRWAAAGEVRMPLHESVNLSVAGRYDQYRYSGNEVGKFTYSAGLEWRPIESLLVRGSYGTAFRAADLHYLYAGLGNDETSGIDYYNCLNDDPGASDCSDYEEGLIRTREGNRDLEPETSTSWTMGLVWSPTADFDLSLDYFDIRMRDQVQDMSVAEILRNEAACRLGDLDPASPTCVDALARITRVNGDLYGVYVNPINVARENTSGVDLSAHYRLSTRFGDFRFGANHSWVREHDYQQYDGDPVEDQLAVNSGFDIPRTKTSATVAWSLDRWSASLHGQRLGKLPNSDSYDQVYDPEDGGSPWIGATWRYNLSAGYRFSDAVQMSLAVNNLFDKMPPEDATYTAYPYYDTAWFDSVGRSVYVNLTWKFGGTAR</sequence>
<evidence type="ECO:0000256" key="3">
    <source>
        <dbReference type="ARBA" id="ARBA00022452"/>
    </source>
</evidence>
<keyword evidence="4" id="KW-0410">Iron transport</keyword>
<evidence type="ECO:0000256" key="12">
    <source>
        <dbReference type="SAM" id="MobiDB-lite"/>
    </source>
</evidence>
<evidence type="ECO:0000256" key="13">
    <source>
        <dbReference type="SAM" id="SignalP"/>
    </source>
</evidence>
<dbReference type="InterPro" id="IPR037066">
    <property type="entry name" value="Plug_dom_sf"/>
</dbReference>
<feature type="domain" description="Secretin/TonB short N-terminal" evidence="14">
    <location>
        <begin position="53"/>
        <end position="105"/>
    </location>
</feature>
<evidence type="ECO:0000256" key="7">
    <source>
        <dbReference type="ARBA" id="ARBA00023077"/>
    </source>
</evidence>
<evidence type="ECO:0000256" key="5">
    <source>
        <dbReference type="ARBA" id="ARBA00022692"/>
    </source>
</evidence>
<dbReference type="PROSITE" id="PS52016">
    <property type="entry name" value="TONB_DEPENDENT_REC_3"/>
    <property type="match status" value="1"/>
</dbReference>
<dbReference type="InterPro" id="IPR039426">
    <property type="entry name" value="TonB-dep_rcpt-like"/>
</dbReference>
<dbReference type="Gene3D" id="3.55.50.30">
    <property type="match status" value="1"/>
</dbReference>